<dbReference type="PROSITE" id="PS50056">
    <property type="entry name" value="TYR_PHOSPHATASE_2"/>
    <property type="match status" value="1"/>
</dbReference>
<dbReference type="GO" id="GO:0004721">
    <property type="term" value="F:phosphoprotein phosphatase activity"/>
    <property type="evidence" value="ECO:0007669"/>
    <property type="project" value="InterPro"/>
</dbReference>
<dbReference type="SUPFAM" id="SSF52799">
    <property type="entry name" value="(Phosphotyrosine protein) phosphatases II"/>
    <property type="match status" value="1"/>
</dbReference>
<dbReference type="PANTHER" id="PTHR31126">
    <property type="entry name" value="TYROSINE-PROTEIN PHOSPHATASE"/>
    <property type="match status" value="1"/>
</dbReference>
<dbReference type="Pfam" id="PF13350">
    <property type="entry name" value="Y_phosphatase3"/>
    <property type="match status" value="1"/>
</dbReference>
<dbReference type="EMBL" id="SLXB01000005">
    <property type="protein sequence ID" value="TCO94413.1"/>
    <property type="molecule type" value="Genomic_DNA"/>
</dbReference>
<dbReference type="PANTHER" id="PTHR31126:SF1">
    <property type="entry name" value="TYROSINE SPECIFIC PROTEIN PHOSPHATASES DOMAIN-CONTAINING PROTEIN"/>
    <property type="match status" value="1"/>
</dbReference>
<evidence type="ECO:0000313" key="3">
    <source>
        <dbReference type="EMBL" id="TCO94413.1"/>
    </source>
</evidence>
<evidence type="ECO:0000256" key="1">
    <source>
        <dbReference type="ARBA" id="ARBA00009580"/>
    </source>
</evidence>
<feature type="domain" description="Tyrosine specific protein phosphatases" evidence="2">
    <location>
        <begin position="232"/>
        <end position="291"/>
    </location>
</feature>
<dbReference type="Gene3D" id="3.90.190.10">
    <property type="entry name" value="Protein tyrosine phosphatase superfamily"/>
    <property type="match status" value="1"/>
</dbReference>
<proteinExistence type="inferred from homology"/>
<evidence type="ECO:0000259" key="2">
    <source>
        <dbReference type="PROSITE" id="PS50056"/>
    </source>
</evidence>
<comment type="similarity">
    <text evidence="1">Belongs to the protein-tyrosine phosphatase family.</text>
</comment>
<dbReference type="PROSITE" id="PS51257">
    <property type="entry name" value="PROKAR_LIPOPROTEIN"/>
    <property type="match status" value="1"/>
</dbReference>
<accession>A0A4R2LUW6</accession>
<gene>
    <name evidence="3" type="ORF">EV202_105112</name>
</gene>
<comment type="caution">
    <text evidence="3">The sequence shown here is derived from an EMBL/GenBank/DDBJ whole genome shotgun (WGS) entry which is preliminary data.</text>
</comment>
<name>A0A4R2LUW6_9BACE</name>
<dbReference type="InterPro" id="IPR029021">
    <property type="entry name" value="Prot-tyrosine_phosphatase-like"/>
</dbReference>
<organism evidence="3 4">
    <name type="scientific">Prevotella heparinolytica</name>
    <dbReference type="NCBI Taxonomy" id="28113"/>
    <lineage>
        <taxon>Bacteria</taxon>
        <taxon>Pseudomonadati</taxon>
        <taxon>Bacteroidota</taxon>
        <taxon>Bacteroidia</taxon>
        <taxon>Bacteroidales</taxon>
        <taxon>Bacteroidaceae</taxon>
        <taxon>Bacteroides</taxon>
    </lineage>
</organism>
<dbReference type="Proteomes" id="UP000295600">
    <property type="component" value="Unassembled WGS sequence"/>
</dbReference>
<sequence length="370" mass="42072">MKKSIFVIEDVRELLPMYRNLFSLLTLGVLLTACSRTAPHIVVVCEENNVGNCIVKWEMYPFAKGKVKVYASTNPDLIPEEVPIAMADVTDQKLTIITTDPVRRYYYTLVFDDRYRVKVATRNINIPGIQNFRDLGGYPSYSTKKSVRWGMLYRSAEIDSLEDSSIGELKNLGIKTIIDLRSLIEVNSRTDLRKDFDVVHLPIGIGEIENLLKEANDQKIKNDSRMAERMDRDLVNKLGKEYRQIFDILLDKGSYPVVIHCSSGKGSTGIVSALLLAALGVDEETIMEDYRFSNDYFNNPPVSENAYRLPMRLREVFAPRGCSDDGFLTAIKKEVERRYGDVDTYLQQGIGLTKDEIKRLRSMLLVDGGR</sequence>
<dbReference type="InterPro" id="IPR000387">
    <property type="entry name" value="Tyr_Pase_dom"/>
</dbReference>
<protein>
    <submittedName>
        <fullName evidence="3">Protein-tyrosine phosphatase</fullName>
    </submittedName>
</protein>
<dbReference type="InterPro" id="IPR026893">
    <property type="entry name" value="Tyr/Ser_Pase_IphP-type"/>
</dbReference>
<evidence type="ECO:0000313" key="4">
    <source>
        <dbReference type="Proteomes" id="UP000295600"/>
    </source>
</evidence>
<reference evidence="3 4" key="1">
    <citation type="submission" date="2019-03" db="EMBL/GenBank/DDBJ databases">
        <title>Genomic Encyclopedia of Type Strains, Phase IV (KMG-IV): sequencing the most valuable type-strain genomes for metagenomic binning, comparative biology and taxonomic classification.</title>
        <authorList>
            <person name="Goeker M."/>
        </authorList>
    </citation>
    <scope>NUCLEOTIDE SEQUENCE [LARGE SCALE GENOMIC DNA]</scope>
    <source>
        <strain evidence="3 4">DSM 23917</strain>
    </source>
</reference>
<dbReference type="AlphaFoldDB" id="A0A4R2LUW6"/>